<sequence length="41" mass="4768">MKAIDNPFKSIYTNKVVRKRASSRKQKTKKFKKVIDKGVVT</sequence>
<dbReference type="EMBL" id="AEUT02000001">
    <property type="protein sequence ID" value="EGE54670.1"/>
    <property type="molecule type" value="Genomic_DNA"/>
</dbReference>
<dbReference type="HOGENOM" id="CLU_3277412_0_0_9"/>
<name>F1YZ35_9STRE</name>
<evidence type="ECO:0000313" key="1">
    <source>
        <dbReference type="EMBL" id="EGE54670.1"/>
    </source>
</evidence>
<reference evidence="1 2" key="1">
    <citation type="submission" date="2011-02" db="EMBL/GenBank/DDBJ databases">
        <authorList>
            <person name="Stanhope M.J."/>
            <person name="Durkin A.S."/>
            <person name="Hostetler J."/>
            <person name="Kim M."/>
            <person name="Radune D."/>
            <person name="Singh I."/>
            <person name="Town C.D."/>
        </authorList>
    </citation>
    <scope>NUCLEOTIDE SEQUENCE [LARGE SCALE GENOMIC DNA]</scope>
    <source>
        <strain evidence="1 2">NCFD 2020</strain>
    </source>
</reference>
<proteinExistence type="predicted"/>
<accession>F1YZ35</accession>
<comment type="caution">
    <text evidence="1">The sequence shown here is derived from an EMBL/GenBank/DDBJ whole genome shotgun (WGS) entry which is preliminary data.</text>
</comment>
<dbReference type="AlphaFoldDB" id="F1YZ35"/>
<gene>
    <name evidence="1" type="ORF">SPB_1643</name>
</gene>
<evidence type="ECO:0000313" key="2">
    <source>
        <dbReference type="Proteomes" id="UP000003732"/>
    </source>
</evidence>
<protein>
    <submittedName>
        <fullName evidence="1">Uncharacterized protein</fullName>
    </submittedName>
</protein>
<organism evidence="1 2">
    <name type="scientific">Streptococcus parauberis NCFD 2020</name>
    <dbReference type="NCBI Taxonomy" id="873447"/>
    <lineage>
        <taxon>Bacteria</taxon>
        <taxon>Bacillati</taxon>
        <taxon>Bacillota</taxon>
        <taxon>Bacilli</taxon>
        <taxon>Lactobacillales</taxon>
        <taxon>Streptococcaceae</taxon>
        <taxon>Streptococcus</taxon>
    </lineage>
</organism>
<dbReference type="Proteomes" id="UP000003732">
    <property type="component" value="Unassembled WGS sequence"/>
</dbReference>